<gene>
    <name evidence="7" type="ORF">LPQ35_03730</name>
</gene>
<keyword evidence="8" id="KW-1185">Reference proteome</keyword>
<dbReference type="PANTHER" id="PTHR20854">
    <property type="entry name" value="INOSITOL MONOPHOSPHATASE"/>
    <property type="match status" value="1"/>
</dbReference>
<keyword evidence="3" id="KW-0479">Metal-binding</keyword>
<organism evidence="7 8">
    <name type="scientific">Geoglobus acetivorans</name>
    <dbReference type="NCBI Taxonomy" id="565033"/>
    <lineage>
        <taxon>Archaea</taxon>
        <taxon>Methanobacteriati</taxon>
        <taxon>Methanobacteriota</taxon>
        <taxon>Archaeoglobi</taxon>
        <taxon>Archaeoglobales</taxon>
        <taxon>Archaeoglobaceae</taxon>
        <taxon>Geoglobus</taxon>
    </lineage>
</organism>
<dbReference type="EC" id="3.1.3.11" evidence="2"/>
<evidence type="ECO:0000256" key="3">
    <source>
        <dbReference type="ARBA" id="ARBA00022723"/>
    </source>
</evidence>
<evidence type="ECO:0000256" key="2">
    <source>
        <dbReference type="ARBA" id="ARBA00013093"/>
    </source>
</evidence>
<evidence type="ECO:0000256" key="5">
    <source>
        <dbReference type="ARBA" id="ARBA00023277"/>
    </source>
</evidence>
<comment type="catalytic activity">
    <reaction evidence="1">
        <text>beta-D-fructose 1,6-bisphosphate + H2O = beta-D-fructose 6-phosphate + phosphate</text>
        <dbReference type="Rhea" id="RHEA:11064"/>
        <dbReference type="ChEBI" id="CHEBI:15377"/>
        <dbReference type="ChEBI" id="CHEBI:32966"/>
        <dbReference type="ChEBI" id="CHEBI:43474"/>
        <dbReference type="ChEBI" id="CHEBI:57634"/>
        <dbReference type="EC" id="3.1.3.11"/>
    </reaction>
</comment>
<keyword evidence="4" id="KW-0460">Magnesium</keyword>
<reference evidence="7 8" key="1">
    <citation type="submission" date="2021-11" db="EMBL/GenBank/DDBJ databases">
        <title>Whole genome of Geoglobus acetivorans.</title>
        <authorList>
            <person name="Liu D."/>
        </authorList>
    </citation>
    <scope>NUCLEOTIDE SEQUENCE [LARGE SCALE GENOMIC DNA]</scope>
    <source>
        <strain evidence="7 8">SBH6</strain>
    </source>
</reference>
<dbReference type="Gene3D" id="3.30.540.10">
    <property type="entry name" value="Fructose-1,6-Bisphosphatase, subunit A, domain 1"/>
    <property type="match status" value="1"/>
</dbReference>
<comment type="similarity">
    <text evidence="6">Belongs to the inositol monophosphatase superfamily. FBPase class 4 family.</text>
</comment>
<protein>
    <recommendedName>
        <fullName evidence="2">fructose-bisphosphatase</fullName>
        <ecNumber evidence="2">3.1.3.11</ecNumber>
    </recommendedName>
</protein>
<dbReference type="InterPro" id="IPR000760">
    <property type="entry name" value="Inositol_monophosphatase-like"/>
</dbReference>
<dbReference type="Gene3D" id="3.40.190.80">
    <property type="match status" value="1"/>
</dbReference>
<dbReference type="Proteomes" id="UP001492541">
    <property type="component" value="Chromosome"/>
</dbReference>
<evidence type="ECO:0000256" key="4">
    <source>
        <dbReference type="ARBA" id="ARBA00022842"/>
    </source>
</evidence>
<dbReference type="PANTHER" id="PTHR20854:SF4">
    <property type="entry name" value="INOSITOL-1-MONOPHOSPHATASE-RELATED"/>
    <property type="match status" value="1"/>
</dbReference>
<dbReference type="SUPFAM" id="SSF56655">
    <property type="entry name" value="Carbohydrate phosphatase"/>
    <property type="match status" value="1"/>
</dbReference>
<evidence type="ECO:0000313" key="8">
    <source>
        <dbReference type="Proteomes" id="UP001492541"/>
    </source>
</evidence>
<name>A0ABZ3H775_GEOAI</name>
<evidence type="ECO:0000313" key="7">
    <source>
        <dbReference type="EMBL" id="XAT64489.1"/>
    </source>
</evidence>
<dbReference type="Pfam" id="PF00459">
    <property type="entry name" value="Inositol_P"/>
    <property type="match status" value="1"/>
</dbReference>
<keyword evidence="5" id="KW-0119">Carbohydrate metabolism</keyword>
<accession>A0ABZ3H775</accession>
<evidence type="ECO:0000256" key="6">
    <source>
        <dbReference type="ARBA" id="ARBA00038103"/>
    </source>
</evidence>
<dbReference type="RefSeq" id="WP_193805826.1">
    <property type="nucleotide sequence ID" value="NZ_CP087714.1"/>
</dbReference>
<sequence>MTPKEALEISRSVAEEIEREVKKLSGTSEAGVTVGIGKDGTPSKKIDVIAEKIAIEYLLQHDVRVVSEEAGVVGEGDTYVALDPIDGTFNAVNGIPLYSVTLCFSSSIKLEDTFFSYVKNLATGDEYYSDGRSYKNGERINASETERLDCNAIVYYPVRRYPFRRMRIFGSASLEICMVADGSFDCFIDLRKSENGRGYLRVYDIAASLFIAKNAGAEITDLDGVSIWKKEISMEERFRVVVSGKPLHKKLLELL</sequence>
<dbReference type="InterPro" id="IPR020550">
    <property type="entry name" value="Inositol_monophosphatase_CS"/>
</dbReference>
<evidence type="ECO:0000256" key="1">
    <source>
        <dbReference type="ARBA" id="ARBA00001273"/>
    </source>
</evidence>
<proteinExistence type="inferred from homology"/>
<dbReference type="EMBL" id="CP087714">
    <property type="protein sequence ID" value="XAT64489.1"/>
    <property type="molecule type" value="Genomic_DNA"/>
</dbReference>
<dbReference type="PRINTS" id="PR00377">
    <property type="entry name" value="IMPHPHTASES"/>
</dbReference>
<dbReference type="GeneID" id="90448765"/>
<dbReference type="PROSITE" id="PS00630">
    <property type="entry name" value="IMP_2"/>
    <property type="match status" value="1"/>
</dbReference>